<dbReference type="EMBL" id="CP033237">
    <property type="protein sequence ID" value="AZF72348.1"/>
    <property type="molecule type" value="Genomic_DNA"/>
</dbReference>
<dbReference type="PATRIC" id="fig|2287.6.peg.160"/>
<dbReference type="EMBL" id="CP011056">
    <property type="protein sequence ID" value="AKA75296.1"/>
    <property type="molecule type" value="Genomic_DNA"/>
</dbReference>
<dbReference type="EMBL" id="CP033238">
    <property type="protein sequence ID" value="AZF74968.1"/>
    <property type="molecule type" value="Genomic_DNA"/>
</dbReference>
<dbReference type="Pfam" id="PF07992">
    <property type="entry name" value="Pyr_redox_2"/>
    <property type="match status" value="1"/>
</dbReference>
<evidence type="ECO:0000313" key="14">
    <source>
        <dbReference type="Proteomes" id="UP000033057"/>
    </source>
</evidence>
<evidence type="ECO:0000313" key="10">
    <source>
        <dbReference type="EMBL" id="AZF80183.1"/>
    </source>
</evidence>
<evidence type="ECO:0000313" key="2">
    <source>
        <dbReference type="EMBL" id="AKA72597.1"/>
    </source>
</evidence>
<dbReference type="EMBL" id="CP033239">
    <property type="protein sequence ID" value="AZF77575.1"/>
    <property type="molecule type" value="Genomic_DNA"/>
</dbReference>
<dbReference type="Proteomes" id="UP000267993">
    <property type="component" value="Chromosome"/>
</dbReference>
<dbReference type="GeneID" id="44128073"/>
<evidence type="ECO:0000313" key="13">
    <source>
        <dbReference type="EMBL" id="SAI86033.1"/>
    </source>
</evidence>
<dbReference type="Gene3D" id="3.50.50.60">
    <property type="entry name" value="FAD/NAD(P)-binding domain"/>
    <property type="match status" value="1"/>
</dbReference>
<gene>
    <name evidence="12" type="ORF">HFC64_07105</name>
    <name evidence="13" type="ORF">SSOP1_2479</name>
    <name evidence="4" type="ORF">SULA_0152</name>
    <name evidence="2" type="ORF">SULB_0153</name>
    <name evidence="3" type="ORF">SULC_0152</name>
    <name evidence="5" type="ORF">SULG_00775</name>
    <name evidence="6" type="ORF">SULH_00775</name>
    <name evidence="7" type="ORF">SULI_00775</name>
    <name evidence="8" type="ORF">SULM_00775</name>
    <name evidence="9" type="ORF">SULN_00775</name>
    <name evidence="10" type="ORF">SULO_00785</name>
    <name evidence="11" type="ORF">SULZ_00785</name>
</gene>
<dbReference type="KEGG" id="ssol:SULB_0153"/>
<dbReference type="Proteomes" id="UP000033106">
    <property type="component" value="Chromosome"/>
</dbReference>
<proteinExistence type="predicted"/>
<evidence type="ECO:0000313" key="24">
    <source>
        <dbReference type="Proteomes" id="UP000282269"/>
    </source>
</evidence>
<dbReference type="OrthoDB" id="6062at2157"/>
<dbReference type="Proteomes" id="UP000033085">
    <property type="component" value="Chromosome"/>
</dbReference>
<reference evidence="17" key="3">
    <citation type="submission" date="2016-04" db="EMBL/GenBank/DDBJ databases">
        <authorList>
            <person name="Shah S.A."/>
            <person name="Garrett R.A."/>
        </authorList>
    </citation>
    <scope>NUCLEOTIDE SEQUENCE [LARGE SCALE GENOMIC DNA]</scope>
    <source>
        <strain evidence="17">ATCC 35091 / DSM 1616 / JCM 8930 / NBRC 15331 / P1</strain>
    </source>
</reference>
<evidence type="ECO:0000313" key="19">
    <source>
        <dbReference type="Proteomes" id="UP000269431"/>
    </source>
</evidence>
<dbReference type="Gene3D" id="3.30.9.10">
    <property type="entry name" value="D-Amino Acid Oxidase, subunit A, domain 2"/>
    <property type="match status" value="1"/>
</dbReference>
<dbReference type="Proteomes" id="UP000273194">
    <property type="component" value="Chromosome"/>
</dbReference>
<dbReference type="OMA" id="KPCAWGV"/>
<name>A0A0E3M9C4_SACSO</name>
<dbReference type="GO" id="GO:0016491">
    <property type="term" value="F:oxidoreductase activity"/>
    <property type="evidence" value="ECO:0007669"/>
    <property type="project" value="InterPro"/>
</dbReference>
<evidence type="ECO:0000313" key="5">
    <source>
        <dbReference type="EMBL" id="AZF67108.1"/>
    </source>
</evidence>
<evidence type="ECO:0000313" key="21">
    <source>
        <dbReference type="Proteomes" id="UP000273443"/>
    </source>
</evidence>
<dbReference type="EMBL" id="CP033241">
    <property type="protein sequence ID" value="AZF82789.1"/>
    <property type="molecule type" value="Genomic_DNA"/>
</dbReference>
<evidence type="ECO:0000313" key="3">
    <source>
        <dbReference type="EMBL" id="AKA75296.1"/>
    </source>
</evidence>
<dbReference type="EMBL" id="CP033235">
    <property type="protein sequence ID" value="AZF67108.1"/>
    <property type="molecule type" value="Genomic_DNA"/>
</dbReference>
<feature type="domain" description="FAD/NAD(P)-binding" evidence="1">
    <location>
        <begin position="3"/>
        <end position="148"/>
    </location>
</feature>
<dbReference type="KEGG" id="ssof:SULC_0152"/>
<evidence type="ECO:0000259" key="1">
    <source>
        <dbReference type="Pfam" id="PF07992"/>
    </source>
</evidence>
<evidence type="ECO:0000313" key="17">
    <source>
        <dbReference type="Proteomes" id="UP000076770"/>
    </source>
</evidence>
<evidence type="ECO:0000313" key="25">
    <source>
        <dbReference type="Proteomes" id="UP000594632"/>
    </source>
</evidence>
<dbReference type="KEGG" id="ssoa:SULA_0152"/>
<evidence type="ECO:0000313" key="12">
    <source>
        <dbReference type="EMBL" id="QPG49613.1"/>
    </source>
</evidence>
<dbReference type="RefSeq" id="WP_009989508.1">
    <property type="nucleotide sequence ID" value="NZ_CP011055.2"/>
</dbReference>
<dbReference type="PANTHER" id="PTHR42685:SF20">
    <property type="entry name" value="HYDROGENASE, PUTATIVE-RELATED"/>
    <property type="match status" value="1"/>
</dbReference>
<dbReference type="PANTHER" id="PTHR42685">
    <property type="entry name" value="GERANYLGERANYL DIPHOSPHATE REDUCTASE"/>
    <property type="match status" value="1"/>
</dbReference>
<evidence type="ECO:0000313" key="8">
    <source>
        <dbReference type="EMBL" id="AZF74968.1"/>
    </source>
</evidence>
<dbReference type="Proteomes" id="UP000594632">
    <property type="component" value="Chromosome"/>
</dbReference>
<protein>
    <submittedName>
        <fullName evidence="2 13">FAD-dependent oxidoreductase</fullName>
    </submittedName>
</protein>
<dbReference type="EMBL" id="CP033240">
    <property type="protein sequence ID" value="AZF80183.1"/>
    <property type="molecule type" value="Genomic_DNA"/>
</dbReference>
<dbReference type="InterPro" id="IPR036188">
    <property type="entry name" value="FAD/NAD-bd_sf"/>
</dbReference>
<evidence type="ECO:0000313" key="15">
    <source>
        <dbReference type="Proteomes" id="UP000033085"/>
    </source>
</evidence>
<dbReference type="Proteomes" id="UP000269431">
    <property type="component" value="Chromosome"/>
</dbReference>
<dbReference type="Proteomes" id="UP000033057">
    <property type="component" value="Chromosome"/>
</dbReference>
<reference evidence="12 25" key="6">
    <citation type="journal article" date="2020" name="Nat. Commun.">
        <title>The structures of two archaeal type IV pili illuminate evolutionary relationships.</title>
        <authorList>
            <person name="Wang F."/>
            <person name="Baquero D.P."/>
            <person name="Su Z."/>
            <person name="Beltran L.C."/>
            <person name="Prangishvili D."/>
            <person name="Krupovic M."/>
            <person name="Egelman E.H."/>
        </authorList>
    </citation>
    <scope>NUCLEOTIDE SEQUENCE [LARGE SCALE GENOMIC DNA]</scope>
    <source>
        <strain evidence="12 25">POZ149</strain>
    </source>
</reference>
<dbReference type="SUPFAM" id="SSF51905">
    <property type="entry name" value="FAD/NAD(P)-binding domain"/>
    <property type="match status" value="1"/>
</dbReference>
<evidence type="ECO:0000313" key="6">
    <source>
        <dbReference type="EMBL" id="AZF69728.1"/>
    </source>
</evidence>
<dbReference type="Proteomes" id="UP000273443">
    <property type="component" value="Chromosome"/>
</dbReference>
<evidence type="ECO:0000313" key="9">
    <source>
        <dbReference type="EMBL" id="AZF77575.1"/>
    </source>
</evidence>
<reference evidence="2" key="5">
    <citation type="submission" date="2018-10" db="EMBL/GenBank/DDBJ databases">
        <authorList>
            <person name="McCarthy S."/>
            <person name="Gradnigo J."/>
            <person name="Johnson T."/>
            <person name="Payne S."/>
            <person name="Lipzen A."/>
            <person name="Schackwitz W."/>
            <person name="Martin J."/>
            <person name="Moriyama E."/>
            <person name="Blum P."/>
        </authorList>
    </citation>
    <scope>NUCLEOTIDE SEQUENCE</scope>
    <source>
        <strain evidence="2">SARC-B</strain>
        <strain evidence="3">SARC-C</strain>
        <strain evidence="4">SULA</strain>
    </source>
</reference>
<reference evidence="13" key="2">
    <citation type="submission" date="2016-04" db="EMBL/GenBank/DDBJ databases">
        <authorList>
            <person name="Evans L.H."/>
            <person name="Alamgir A."/>
            <person name="Owens N."/>
            <person name="Weber N.D."/>
            <person name="Virtaneva K."/>
            <person name="Barbian K."/>
            <person name="Babar A."/>
            <person name="Rosenke K."/>
        </authorList>
    </citation>
    <scope>NUCLEOTIDE SEQUENCE</scope>
    <source>
        <strain evidence="13">P1</strain>
    </source>
</reference>
<dbReference type="GeneID" id="1453826"/>
<evidence type="ECO:0000313" key="11">
    <source>
        <dbReference type="EMBL" id="AZF82789.1"/>
    </source>
</evidence>
<dbReference type="EMBL" id="CP033236">
    <property type="protein sequence ID" value="AZF69728.1"/>
    <property type="molecule type" value="Genomic_DNA"/>
</dbReference>
<dbReference type="EMBL" id="CP050869">
    <property type="protein sequence ID" value="QPG49613.1"/>
    <property type="molecule type" value="Genomic_DNA"/>
</dbReference>
<evidence type="ECO:0000313" key="22">
    <source>
        <dbReference type="Proteomes" id="UP000275843"/>
    </source>
</evidence>
<reference evidence="14 15" key="1">
    <citation type="journal article" date="2015" name="Genome Announc.">
        <title>Complete Genome Sequence of Sulfolobus solfataricus Strain 98/2 and Evolved Derivatives.</title>
        <authorList>
            <person name="McCarthy S."/>
            <person name="Gradnigo J."/>
            <person name="Johnson T."/>
            <person name="Payne S."/>
            <person name="Lipzen A."/>
            <person name="Martin J."/>
            <person name="Schackwitz W."/>
            <person name="Moriyama E."/>
            <person name="Blum P."/>
        </authorList>
    </citation>
    <scope>NUCLEOTIDE SEQUENCE [LARGE SCALE GENOMIC DNA]</scope>
    <source>
        <strain evidence="14">98/2 SULC</strain>
        <strain evidence="2">SARC-B</strain>
        <strain evidence="3">SARC-C</strain>
        <strain evidence="4 16">SULA</strain>
        <strain evidence="15">SULB</strain>
    </source>
</reference>
<organism evidence="2 15">
    <name type="scientific">Saccharolobus solfataricus</name>
    <name type="common">Sulfolobus solfataricus</name>
    <dbReference type="NCBI Taxonomy" id="2287"/>
    <lineage>
        <taxon>Archaea</taxon>
        <taxon>Thermoproteota</taxon>
        <taxon>Thermoprotei</taxon>
        <taxon>Sulfolobales</taxon>
        <taxon>Sulfolobaceae</taxon>
        <taxon>Saccharolobus</taxon>
    </lineage>
</organism>
<dbReference type="Proteomes" id="UP000076770">
    <property type="component" value="Chromosome i"/>
</dbReference>
<dbReference type="Proteomes" id="UP000278715">
    <property type="component" value="Chromosome"/>
</dbReference>
<dbReference type="AlphaFoldDB" id="A0A0E3M9C4"/>
<evidence type="ECO:0000313" key="23">
    <source>
        <dbReference type="Proteomes" id="UP000278715"/>
    </source>
</evidence>
<evidence type="ECO:0000313" key="4">
    <source>
        <dbReference type="EMBL" id="AKA77989.1"/>
    </source>
</evidence>
<evidence type="ECO:0000313" key="18">
    <source>
        <dbReference type="Proteomes" id="UP000267993"/>
    </source>
</evidence>
<dbReference type="InterPro" id="IPR023753">
    <property type="entry name" value="FAD/NAD-binding_dom"/>
</dbReference>
<dbReference type="Proteomes" id="UP000282269">
    <property type="component" value="Chromosome"/>
</dbReference>
<reference evidence="18 19" key="4">
    <citation type="journal article" date="2018" name="Proc. Natl. Acad. Sci. U.S.A.">
        <title>Nonmutational mechanism of inheritance in the Archaeon Sulfolobus solfataricus.</title>
        <authorList>
            <person name="Payne S."/>
            <person name="McCarthy S."/>
            <person name="Johnson T."/>
            <person name="North E."/>
            <person name="Blum P."/>
        </authorList>
    </citation>
    <scope>NUCLEOTIDE SEQUENCE [LARGE SCALE GENOMIC DNA]</scope>
    <source>
        <strain evidence="6 18">SARC-H</strain>
        <strain evidence="7 22">SARC-I</strain>
        <strain evidence="9 23">SARC-N</strain>
        <strain evidence="10 24">SARC-O</strain>
        <strain evidence="11 19">SUL120</strain>
        <strain evidence="5 20">SULG</strain>
        <strain evidence="8 21">SULM</strain>
    </source>
</reference>
<dbReference type="InterPro" id="IPR050407">
    <property type="entry name" value="Geranylgeranyl_reductase"/>
</dbReference>
<dbReference type="EMBL" id="CP011057">
    <property type="protein sequence ID" value="AKA77989.1"/>
    <property type="molecule type" value="Genomic_DNA"/>
</dbReference>
<accession>A0A0E3M9C4</accession>
<dbReference type="EMBL" id="LT549890">
    <property type="protein sequence ID" value="SAI86033.1"/>
    <property type="molecule type" value="Genomic_DNA"/>
</dbReference>
<evidence type="ECO:0000313" key="16">
    <source>
        <dbReference type="Proteomes" id="UP000033106"/>
    </source>
</evidence>
<dbReference type="EMBL" id="CP011055">
    <property type="protein sequence ID" value="AKA72597.1"/>
    <property type="molecule type" value="Genomic_DNA"/>
</dbReference>
<evidence type="ECO:0000313" key="20">
    <source>
        <dbReference type="Proteomes" id="UP000273194"/>
    </source>
</evidence>
<sequence>MTRIAIVGAGPAGLSLAYFLKGSRKVEATVYESMPEPGLKPCAWGLITGIENIIPIPNETIISEIRGFRIYLDNKLVFDIRTDNKLGYIIDKPLFLKRLSQEVNVEFNSKVVKKDDKYYINDKSLDHDKVIFATGHYSVSKSMSIPAIQYITDYEIDKEVVEFYFYSGFLGYAWVFPDREGSKIGIGGYAEVPELKERLKQILKGRIRTFHGARVTDYGVIEDRLDGNYTGEALGTVYAITGEGIRPSIISSKILADSILNRKDFKKEFKKSKLYWSLNWHAKIIKMTKENDPGTARLSKALLNNDPQLILKFAIGEFNRVDLIKIFGRSLI</sequence>
<evidence type="ECO:0000313" key="7">
    <source>
        <dbReference type="EMBL" id="AZF72348.1"/>
    </source>
</evidence>
<dbReference type="Proteomes" id="UP000275843">
    <property type="component" value="Chromosome"/>
</dbReference>